<evidence type="ECO:0000259" key="1">
    <source>
        <dbReference type="Pfam" id="PF00078"/>
    </source>
</evidence>
<evidence type="ECO:0000313" key="2">
    <source>
        <dbReference type="EMBL" id="KAK4404535.1"/>
    </source>
</evidence>
<name>A0AAE1X3G2_9LAMI</name>
<dbReference type="AlphaFoldDB" id="A0AAE1X3G2"/>
<feature type="domain" description="Reverse transcriptase" evidence="1">
    <location>
        <begin position="98"/>
        <end position="255"/>
    </location>
</feature>
<dbReference type="InterPro" id="IPR000477">
    <property type="entry name" value="RT_dom"/>
</dbReference>
<organism evidence="2 3">
    <name type="scientific">Sesamum angolense</name>
    <dbReference type="NCBI Taxonomy" id="2727404"/>
    <lineage>
        <taxon>Eukaryota</taxon>
        <taxon>Viridiplantae</taxon>
        <taxon>Streptophyta</taxon>
        <taxon>Embryophyta</taxon>
        <taxon>Tracheophyta</taxon>
        <taxon>Spermatophyta</taxon>
        <taxon>Magnoliopsida</taxon>
        <taxon>eudicotyledons</taxon>
        <taxon>Gunneridae</taxon>
        <taxon>Pentapetalae</taxon>
        <taxon>asterids</taxon>
        <taxon>lamiids</taxon>
        <taxon>Lamiales</taxon>
        <taxon>Pedaliaceae</taxon>
        <taxon>Sesamum</taxon>
    </lineage>
</organism>
<dbReference type="Proteomes" id="UP001289374">
    <property type="component" value="Unassembled WGS sequence"/>
</dbReference>
<comment type="caution">
    <text evidence="2">The sequence shown here is derived from an EMBL/GenBank/DDBJ whole genome shotgun (WGS) entry which is preliminary data.</text>
</comment>
<dbReference type="Pfam" id="PF00078">
    <property type="entry name" value="RVT_1"/>
    <property type="match status" value="1"/>
</dbReference>
<accession>A0AAE1X3G2</accession>
<reference evidence="2" key="2">
    <citation type="journal article" date="2024" name="Plant">
        <title>Genomic evolution and insights into agronomic trait innovations of Sesamum species.</title>
        <authorList>
            <person name="Miao H."/>
            <person name="Wang L."/>
            <person name="Qu L."/>
            <person name="Liu H."/>
            <person name="Sun Y."/>
            <person name="Le M."/>
            <person name="Wang Q."/>
            <person name="Wei S."/>
            <person name="Zheng Y."/>
            <person name="Lin W."/>
            <person name="Duan Y."/>
            <person name="Cao H."/>
            <person name="Xiong S."/>
            <person name="Wang X."/>
            <person name="Wei L."/>
            <person name="Li C."/>
            <person name="Ma Q."/>
            <person name="Ju M."/>
            <person name="Zhao R."/>
            <person name="Li G."/>
            <person name="Mu C."/>
            <person name="Tian Q."/>
            <person name="Mei H."/>
            <person name="Zhang T."/>
            <person name="Gao T."/>
            <person name="Zhang H."/>
        </authorList>
    </citation>
    <scope>NUCLEOTIDE SEQUENCE</scope>
    <source>
        <strain evidence="2">K16</strain>
    </source>
</reference>
<dbReference type="PANTHER" id="PTHR33116">
    <property type="entry name" value="REVERSE TRANSCRIPTASE ZINC-BINDING DOMAIN-CONTAINING PROTEIN-RELATED-RELATED"/>
    <property type="match status" value="1"/>
</dbReference>
<sequence>MRVFQINDDAGHTITNYDEVVAKFIAFYEQLLGGTRNSRTLDLTQYRPWASRILSHEDGVRLTRPVSVEEIKLVFFDIVEDKSLGPDGYTAAFYKAACPIIGDLRKAYDTVEWDFLFATMRLFGFLEVFIQWLEECVTTPTFSVCINGSTHGFFKGARGLRQGYPMSPYLFVLIMEVLHIILQQMIEQILLLFCVAHDPSIAVFQRGLELFATLSGLHVNLAKSQLILSKAARHDSTQFLATLGFQEGQLPVKYLKLQLISSRLSLVNCRPLLNKINSRIQGWGGISLSFAAQVQLIKSVLMALNTYWAMAFILPKDEGGLGVRDFQSLNLALMSRRLWEVDSLGLLGIGWLELTEQQRDDRILGLKRVLECTGNTVITILTRDRFYLGTHHPRYILRLHKTRLMITMPHDTVTTRHIQDVVHVTTLIFKPED</sequence>
<dbReference type="EMBL" id="JACGWL010000004">
    <property type="protein sequence ID" value="KAK4404535.1"/>
    <property type="molecule type" value="Genomic_DNA"/>
</dbReference>
<gene>
    <name evidence="2" type="ORF">Sango_0822100</name>
</gene>
<proteinExistence type="predicted"/>
<evidence type="ECO:0000313" key="3">
    <source>
        <dbReference type="Proteomes" id="UP001289374"/>
    </source>
</evidence>
<dbReference type="PANTHER" id="PTHR33116:SF78">
    <property type="entry name" value="OS12G0587133 PROTEIN"/>
    <property type="match status" value="1"/>
</dbReference>
<protein>
    <recommendedName>
        <fullName evidence="1">Reverse transcriptase domain-containing protein</fullName>
    </recommendedName>
</protein>
<reference evidence="2" key="1">
    <citation type="submission" date="2020-06" db="EMBL/GenBank/DDBJ databases">
        <authorList>
            <person name="Li T."/>
            <person name="Hu X."/>
            <person name="Zhang T."/>
            <person name="Song X."/>
            <person name="Zhang H."/>
            <person name="Dai N."/>
            <person name="Sheng W."/>
            <person name="Hou X."/>
            <person name="Wei L."/>
        </authorList>
    </citation>
    <scope>NUCLEOTIDE SEQUENCE</scope>
    <source>
        <strain evidence="2">K16</strain>
        <tissue evidence="2">Leaf</tissue>
    </source>
</reference>
<keyword evidence="3" id="KW-1185">Reference proteome</keyword>